<reference evidence="2" key="1">
    <citation type="submission" date="2022-11" db="UniProtKB">
        <authorList>
            <consortium name="WormBaseParasite"/>
        </authorList>
    </citation>
    <scope>IDENTIFICATION</scope>
</reference>
<proteinExistence type="predicted"/>
<dbReference type="WBParaSite" id="PS1159_v2.g15634.t1">
    <property type="protein sequence ID" value="PS1159_v2.g15634.t1"/>
    <property type="gene ID" value="PS1159_v2.g15634"/>
</dbReference>
<sequence length="199" mass="22762">MTTKDDFLLSKDKNKFFDNSHIDTDAQYSDLNLNQNIKCSNVSPIHSNSKSYVDKKYDSAISEGYDEKEKSQTWKKLSIHDLSSKYSNSLTFNDKNKMHWKKDDSSTKNNKSTLSLHVAAYENSNEAVTSYSLNEIFKKSGSIKKQKQITSASKFVFHNPFEFPRQQNGKELEPEVSEYKASQQLLNPNAASMNHLQGI</sequence>
<protein>
    <submittedName>
        <fullName evidence="2">Uncharacterized protein</fullName>
    </submittedName>
</protein>
<organism evidence="1 2">
    <name type="scientific">Panagrolaimus sp. PS1159</name>
    <dbReference type="NCBI Taxonomy" id="55785"/>
    <lineage>
        <taxon>Eukaryota</taxon>
        <taxon>Metazoa</taxon>
        <taxon>Ecdysozoa</taxon>
        <taxon>Nematoda</taxon>
        <taxon>Chromadorea</taxon>
        <taxon>Rhabditida</taxon>
        <taxon>Tylenchina</taxon>
        <taxon>Panagrolaimomorpha</taxon>
        <taxon>Panagrolaimoidea</taxon>
        <taxon>Panagrolaimidae</taxon>
        <taxon>Panagrolaimus</taxon>
    </lineage>
</organism>
<evidence type="ECO:0000313" key="2">
    <source>
        <dbReference type="WBParaSite" id="PS1159_v2.g15634.t1"/>
    </source>
</evidence>
<name>A0AC35FAP5_9BILA</name>
<dbReference type="Proteomes" id="UP000887580">
    <property type="component" value="Unplaced"/>
</dbReference>
<accession>A0AC35FAP5</accession>
<evidence type="ECO:0000313" key="1">
    <source>
        <dbReference type="Proteomes" id="UP000887580"/>
    </source>
</evidence>